<dbReference type="AlphaFoldDB" id="A0A9P4HF76"/>
<accession>A0A9P4HF76</accession>
<evidence type="ECO:0000313" key="2">
    <source>
        <dbReference type="EMBL" id="KAF2032480.1"/>
    </source>
</evidence>
<dbReference type="Proteomes" id="UP000799777">
    <property type="component" value="Unassembled WGS sequence"/>
</dbReference>
<keyword evidence="3" id="KW-1185">Reference proteome</keyword>
<protein>
    <submittedName>
        <fullName evidence="2">Uncharacterized protein</fullName>
    </submittedName>
</protein>
<feature type="region of interest" description="Disordered" evidence="1">
    <location>
        <begin position="1"/>
        <end position="34"/>
    </location>
</feature>
<dbReference type="EMBL" id="ML978172">
    <property type="protein sequence ID" value="KAF2032480.1"/>
    <property type="molecule type" value="Genomic_DNA"/>
</dbReference>
<comment type="caution">
    <text evidence="2">The sequence shown here is derived from an EMBL/GenBank/DDBJ whole genome shotgun (WGS) entry which is preliminary data.</text>
</comment>
<sequence length="217" mass="24073">MFTQAQEPCEVRPSEINGNFRPPHTEQGCRNRNTGSGVLNATSISKASNAPRVLIKTCQSLHKLLYSRLITISGTRHHGVPWRQLLGPWSGAGWFDQDQRRDSRWVSVCHQGMSGRGIDRGNWPTVGAEFTIVPPWAGFWAQPRNSRGASFDNHSGTHVACDPCSTAHTLNAPPCTTIVGVEMRPLSYDECMSVLAMADECQRQQLLMRKRGATCEK</sequence>
<evidence type="ECO:0000313" key="3">
    <source>
        <dbReference type="Proteomes" id="UP000799777"/>
    </source>
</evidence>
<proteinExistence type="predicted"/>
<name>A0A9P4HF76_9PLEO</name>
<gene>
    <name evidence="2" type="ORF">EK21DRAFT_87078</name>
</gene>
<organism evidence="2 3">
    <name type="scientific">Setomelanomma holmii</name>
    <dbReference type="NCBI Taxonomy" id="210430"/>
    <lineage>
        <taxon>Eukaryota</taxon>
        <taxon>Fungi</taxon>
        <taxon>Dikarya</taxon>
        <taxon>Ascomycota</taxon>
        <taxon>Pezizomycotina</taxon>
        <taxon>Dothideomycetes</taxon>
        <taxon>Pleosporomycetidae</taxon>
        <taxon>Pleosporales</taxon>
        <taxon>Pleosporineae</taxon>
        <taxon>Phaeosphaeriaceae</taxon>
        <taxon>Setomelanomma</taxon>
    </lineage>
</organism>
<evidence type="ECO:0000256" key="1">
    <source>
        <dbReference type="SAM" id="MobiDB-lite"/>
    </source>
</evidence>
<reference evidence="2" key="1">
    <citation type="journal article" date="2020" name="Stud. Mycol.">
        <title>101 Dothideomycetes genomes: a test case for predicting lifestyles and emergence of pathogens.</title>
        <authorList>
            <person name="Haridas S."/>
            <person name="Albert R."/>
            <person name="Binder M."/>
            <person name="Bloem J."/>
            <person name="Labutti K."/>
            <person name="Salamov A."/>
            <person name="Andreopoulos B."/>
            <person name="Baker S."/>
            <person name="Barry K."/>
            <person name="Bills G."/>
            <person name="Bluhm B."/>
            <person name="Cannon C."/>
            <person name="Castanera R."/>
            <person name="Culley D."/>
            <person name="Daum C."/>
            <person name="Ezra D."/>
            <person name="Gonzalez J."/>
            <person name="Henrissat B."/>
            <person name="Kuo A."/>
            <person name="Liang C."/>
            <person name="Lipzen A."/>
            <person name="Lutzoni F."/>
            <person name="Magnuson J."/>
            <person name="Mondo S."/>
            <person name="Nolan M."/>
            <person name="Ohm R."/>
            <person name="Pangilinan J."/>
            <person name="Park H.-J."/>
            <person name="Ramirez L."/>
            <person name="Alfaro M."/>
            <person name="Sun H."/>
            <person name="Tritt A."/>
            <person name="Yoshinaga Y."/>
            <person name="Zwiers L.-H."/>
            <person name="Turgeon B."/>
            <person name="Goodwin S."/>
            <person name="Spatafora J."/>
            <person name="Crous P."/>
            <person name="Grigoriev I."/>
        </authorList>
    </citation>
    <scope>NUCLEOTIDE SEQUENCE</scope>
    <source>
        <strain evidence="2">CBS 110217</strain>
    </source>
</reference>